<proteinExistence type="predicted"/>
<dbReference type="EMBL" id="JAGTTL010000002">
    <property type="protein sequence ID" value="KAK6326072.1"/>
    <property type="molecule type" value="Genomic_DNA"/>
</dbReference>
<feature type="region of interest" description="Disordered" evidence="1">
    <location>
        <begin position="168"/>
        <end position="190"/>
    </location>
</feature>
<sequence>MLRQFVIDTLMPPLILKQWASTPPINIDTLTVLRNLYQHWTMTQATTGHRSHHTIRDANTPRFGAMFGEPLTRLTELGSGERAGSSGPVWRRKVGEVNGSAERRKEAEIWLFWASLFLSVHTLGQSFCVLGGISLTSFRCPLQILDVSEFDGQEKQKRVEWEWEVKPASTSHCSTKKRGSTKKGRHSPTY</sequence>
<feature type="compositionally biased region" description="Basic residues" evidence="1">
    <location>
        <begin position="174"/>
        <end position="190"/>
    </location>
</feature>
<evidence type="ECO:0000313" key="2">
    <source>
        <dbReference type="EMBL" id="KAK6326072.1"/>
    </source>
</evidence>
<evidence type="ECO:0000256" key="1">
    <source>
        <dbReference type="SAM" id="MobiDB-lite"/>
    </source>
</evidence>
<keyword evidence="3" id="KW-1185">Reference proteome</keyword>
<gene>
    <name evidence="2" type="ORF">J4Q44_G00017160</name>
</gene>
<reference evidence="2 3" key="1">
    <citation type="submission" date="2021-04" db="EMBL/GenBank/DDBJ databases">
        <authorList>
            <person name="De Guttry C."/>
            <person name="Zahm M."/>
            <person name="Klopp C."/>
            <person name="Cabau C."/>
            <person name="Louis A."/>
            <person name="Berthelot C."/>
            <person name="Parey E."/>
            <person name="Roest Crollius H."/>
            <person name="Montfort J."/>
            <person name="Robinson-Rechavi M."/>
            <person name="Bucao C."/>
            <person name="Bouchez O."/>
            <person name="Gislard M."/>
            <person name="Lluch J."/>
            <person name="Milhes M."/>
            <person name="Lampietro C."/>
            <person name="Lopez Roques C."/>
            <person name="Donnadieu C."/>
            <person name="Braasch I."/>
            <person name="Desvignes T."/>
            <person name="Postlethwait J."/>
            <person name="Bobe J."/>
            <person name="Wedekind C."/>
            <person name="Guiguen Y."/>
        </authorList>
    </citation>
    <scope>NUCLEOTIDE SEQUENCE [LARGE SCALE GENOMIC DNA]</scope>
    <source>
        <strain evidence="2">Cs_M1</strain>
        <tissue evidence="2">Blood</tissue>
    </source>
</reference>
<organism evidence="2 3">
    <name type="scientific">Coregonus suidteri</name>
    <dbReference type="NCBI Taxonomy" id="861788"/>
    <lineage>
        <taxon>Eukaryota</taxon>
        <taxon>Metazoa</taxon>
        <taxon>Chordata</taxon>
        <taxon>Craniata</taxon>
        <taxon>Vertebrata</taxon>
        <taxon>Euteleostomi</taxon>
        <taxon>Actinopterygii</taxon>
        <taxon>Neopterygii</taxon>
        <taxon>Teleostei</taxon>
        <taxon>Protacanthopterygii</taxon>
        <taxon>Salmoniformes</taxon>
        <taxon>Salmonidae</taxon>
        <taxon>Coregoninae</taxon>
        <taxon>Coregonus</taxon>
    </lineage>
</organism>
<accession>A0AAN8MIH4</accession>
<comment type="caution">
    <text evidence="2">The sequence shown here is derived from an EMBL/GenBank/DDBJ whole genome shotgun (WGS) entry which is preliminary data.</text>
</comment>
<dbReference type="Proteomes" id="UP001356427">
    <property type="component" value="Unassembled WGS sequence"/>
</dbReference>
<evidence type="ECO:0000313" key="3">
    <source>
        <dbReference type="Proteomes" id="UP001356427"/>
    </source>
</evidence>
<dbReference type="AlphaFoldDB" id="A0AAN8MIH4"/>
<name>A0AAN8MIH4_9TELE</name>
<protein>
    <submittedName>
        <fullName evidence="2">Uncharacterized protein</fullName>
    </submittedName>
</protein>